<sequence length="220" mass="24870">MKKSTLKLGLCLLTSLYASQSFANDQTEAQKLNHYAIVDQYSDESQDFSVVEGVRASLSKETEHVKENNKEPNKKLRKSGFENSVESGGDKFENEVIFEKEGLKVYNEKSSSLSQNSSLKTSMHALGDNQDKKKGYRVVINNKTKKVGVLSEKIIVKANNNFKLSSKLKHKDYPQIGYYIVDIPENAKISDVIKEIREENISSIESIKVEVIENFTKKPL</sequence>
<keyword evidence="4" id="KW-1185">Reference proteome</keyword>
<name>A0A4P2VN65_FLUSA</name>
<evidence type="ECO:0000256" key="1">
    <source>
        <dbReference type="SAM" id="MobiDB-lite"/>
    </source>
</evidence>
<keyword evidence="2" id="KW-0732">Signal</keyword>
<dbReference type="RefSeq" id="WP_130612301.1">
    <property type="nucleotide sequence ID" value="NZ_AP019368.1"/>
</dbReference>
<evidence type="ECO:0000313" key="4">
    <source>
        <dbReference type="Proteomes" id="UP000291236"/>
    </source>
</evidence>
<organism evidence="3 4">
    <name type="scientific">Fluviispira sanaruensis</name>
    <dbReference type="NCBI Taxonomy" id="2493639"/>
    <lineage>
        <taxon>Bacteria</taxon>
        <taxon>Pseudomonadati</taxon>
        <taxon>Bdellovibrionota</taxon>
        <taxon>Oligoflexia</taxon>
        <taxon>Silvanigrellales</taxon>
        <taxon>Silvanigrellaceae</taxon>
        <taxon>Fluviispira</taxon>
    </lineage>
</organism>
<dbReference type="KEGG" id="sbf:JCM31447_29520"/>
<accession>A0A4P2VN65</accession>
<dbReference type="EMBL" id="AP019368">
    <property type="protein sequence ID" value="BBH54481.1"/>
    <property type="molecule type" value="Genomic_DNA"/>
</dbReference>
<feature type="chain" id="PRO_5020251907" evidence="2">
    <location>
        <begin position="24"/>
        <end position="220"/>
    </location>
</feature>
<dbReference type="AlphaFoldDB" id="A0A4P2VN65"/>
<feature type="signal peptide" evidence="2">
    <location>
        <begin position="1"/>
        <end position="23"/>
    </location>
</feature>
<protein>
    <submittedName>
        <fullName evidence="3">Uncharacterized protein</fullName>
    </submittedName>
</protein>
<gene>
    <name evidence="3" type="ORF">JCM31447_29520</name>
</gene>
<dbReference type="Proteomes" id="UP000291236">
    <property type="component" value="Chromosome"/>
</dbReference>
<proteinExistence type="predicted"/>
<feature type="region of interest" description="Disordered" evidence="1">
    <location>
        <begin position="61"/>
        <end position="87"/>
    </location>
</feature>
<reference evidence="3 4" key="1">
    <citation type="submission" date="2018-12" db="EMBL/GenBank/DDBJ databases">
        <title>Rubrispira sanarue gen. nov., sp., nov., a member of the order Silvanigrellales, isolated from a brackish lake in Hamamatsu Japan.</title>
        <authorList>
            <person name="Maejima Y."/>
            <person name="Iino T."/>
            <person name="Muraguchi Y."/>
            <person name="Fukuda K."/>
            <person name="Nojiri H."/>
            <person name="Ohkuma M."/>
            <person name="Moriuchi R."/>
            <person name="Dohra H."/>
            <person name="Kimbara K."/>
            <person name="Shintani M."/>
        </authorList>
    </citation>
    <scope>NUCLEOTIDE SEQUENCE [LARGE SCALE GENOMIC DNA]</scope>
    <source>
        <strain evidence="3 4">RF1110005</strain>
    </source>
</reference>
<evidence type="ECO:0000313" key="3">
    <source>
        <dbReference type="EMBL" id="BBH54481.1"/>
    </source>
</evidence>
<feature type="compositionally biased region" description="Basic and acidic residues" evidence="1">
    <location>
        <begin position="61"/>
        <end position="74"/>
    </location>
</feature>
<evidence type="ECO:0000256" key="2">
    <source>
        <dbReference type="SAM" id="SignalP"/>
    </source>
</evidence>